<accession>A0ABT9E401</accession>
<dbReference type="Gene3D" id="2.60.40.420">
    <property type="entry name" value="Cupredoxins - blue copper proteins"/>
    <property type="match status" value="1"/>
</dbReference>
<evidence type="ECO:0000313" key="3">
    <source>
        <dbReference type="EMBL" id="MDO9710883.1"/>
    </source>
</evidence>
<dbReference type="PANTHER" id="PTHR36507">
    <property type="entry name" value="BLL1555 PROTEIN"/>
    <property type="match status" value="1"/>
</dbReference>
<name>A0ABT9E401_9PROT</name>
<feature type="signal peptide" evidence="1">
    <location>
        <begin position="1"/>
        <end position="32"/>
    </location>
</feature>
<dbReference type="PANTHER" id="PTHR36507:SF1">
    <property type="entry name" value="BLL1555 PROTEIN"/>
    <property type="match status" value="1"/>
</dbReference>
<evidence type="ECO:0000259" key="2">
    <source>
        <dbReference type="Pfam" id="PF13473"/>
    </source>
</evidence>
<protein>
    <submittedName>
        <fullName evidence="3">Cupredoxin domain-containing protein</fullName>
    </submittedName>
</protein>
<dbReference type="InterPro" id="IPR008972">
    <property type="entry name" value="Cupredoxin"/>
</dbReference>
<keyword evidence="1" id="KW-0732">Signal</keyword>
<dbReference type="InterPro" id="IPR028096">
    <property type="entry name" value="EfeO_Cupredoxin"/>
</dbReference>
<dbReference type="Pfam" id="PF13473">
    <property type="entry name" value="Cupredoxin_1"/>
    <property type="match status" value="1"/>
</dbReference>
<feature type="chain" id="PRO_5046863904" evidence="1">
    <location>
        <begin position="33"/>
        <end position="119"/>
    </location>
</feature>
<dbReference type="SUPFAM" id="SSF49503">
    <property type="entry name" value="Cupredoxins"/>
    <property type="match status" value="1"/>
</dbReference>
<dbReference type="RefSeq" id="WP_305105743.1">
    <property type="nucleotide sequence ID" value="NZ_JAUTWS010000022.1"/>
</dbReference>
<dbReference type="Proteomes" id="UP001243009">
    <property type="component" value="Unassembled WGS sequence"/>
</dbReference>
<organism evidence="3 4">
    <name type="scientific">Paracraurococcus lichenis</name>
    <dbReference type="NCBI Taxonomy" id="3064888"/>
    <lineage>
        <taxon>Bacteria</taxon>
        <taxon>Pseudomonadati</taxon>
        <taxon>Pseudomonadota</taxon>
        <taxon>Alphaproteobacteria</taxon>
        <taxon>Acetobacterales</taxon>
        <taxon>Roseomonadaceae</taxon>
        <taxon>Paracraurococcus</taxon>
    </lineage>
</organism>
<evidence type="ECO:0000313" key="4">
    <source>
        <dbReference type="Proteomes" id="UP001243009"/>
    </source>
</evidence>
<evidence type="ECO:0000256" key="1">
    <source>
        <dbReference type="SAM" id="SignalP"/>
    </source>
</evidence>
<dbReference type="EMBL" id="JAUTWS010000022">
    <property type="protein sequence ID" value="MDO9710883.1"/>
    <property type="molecule type" value="Genomic_DNA"/>
</dbReference>
<gene>
    <name evidence="3" type="ORF">Q7A36_21205</name>
</gene>
<sequence length="119" mass="12795">MIRTLSRRLAWPALHAAALALAGLSAWSLATAAPARVEVRQANSSFAPGTLTLRAGTQVVFRNDDQLAHNVYSRTEGQAFNLGMAKPGESVERAFATPGTVDIRCAVHPRMRLTLTVEP</sequence>
<proteinExistence type="predicted"/>
<comment type="caution">
    <text evidence="3">The sequence shown here is derived from an EMBL/GenBank/DDBJ whole genome shotgun (WGS) entry which is preliminary data.</text>
</comment>
<feature type="domain" description="EfeO-type cupredoxin-like" evidence="2">
    <location>
        <begin position="17"/>
        <end position="117"/>
    </location>
</feature>
<reference evidence="3 4" key="1">
    <citation type="submission" date="2023-08" db="EMBL/GenBank/DDBJ databases">
        <title>The draft genome sequence of Paracraurococcus sp. LOR1-02.</title>
        <authorList>
            <person name="Kingkaew E."/>
            <person name="Tanasupawat S."/>
        </authorList>
    </citation>
    <scope>NUCLEOTIDE SEQUENCE [LARGE SCALE GENOMIC DNA]</scope>
    <source>
        <strain evidence="3 4">LOR1-02</strain>
    </source>
</reference>
<dbReference type="InterPro" id="IPR052721">
    <property type="entry name" value="ET_Amicyanin"/>
</dbReference>
<keyword evidence="4" id="KW-1185">Reference proteome</keyword>